<feature type="domain" description="DhaL" evidence="1">
    <location>
        <begin position="3"/>
        <end position="85"/>
    </location>
</feature>
<protein>
    <submittedName>
        <fullName evidence="2">DAK2 domain-containing protein</fullName>
    </submittedName>
</protein>
<dbReference type="InterPro" id="IPR004007">
    <property type="entry name" value="DhaL_dom"/>
</dbReference>
<dbReference type="RefSeq" id="WP_330170392.1">
    <property type="nucleotide sequence ID" value="NZ_CP137080.1"/>
</dbReference>
<evidence type="ECO:0000259" key="1">
    <source>
        <dbReference type="Pfam" id="PF02734"/>
    </source>
</evidence>
<dbReference type="GO" id="GO:0004371">
    <property type="term" value="F:glycerone kinase activity"/>
    <property type="evidence" value="ECO:0007669"/>
    <property type="project" value="InterPro"/>
</dbReference>
<keyword evidence="3" id="KW-1185">Reference proteome</keyword>
<dbReference type="Gene3D" id="1.25.40.340">
    <property type="match status" value="1"/>
</dbReference>
<evidence type="ECO:0000313" key="3">
    <source>
        <dbReference type="Proteomes" id="UP001329313"/>
    </source>
</evidence>
<dbReference type="GO" id="GO:0006071">
    <property type="term" value="P:glycerol metabolic process"/>
    <property type="evidence" value="ECO:0007669"/>
    <property type="project" value="InterPro"/>
</dbReference>
<sequence length="91" mass="9055">MGGALPGMVFHGISRGCRGDDDLTLSQLAAAVRTASATVARRTGATLGQNRLLDAHLPADWALASAVCAGADGATALDQADRLAGATAPII</sequence>
<dbReference type="Pfam" id="PF02734">
    <property type="entry name" value="Dak2"/>
    <property type="match status" value="1"/>
</dbReference>
<dbReference type="SUPFAM" id="SSF101473">
    <property type="entry name" value="DhaL-like"/>
    <property type="match status" value="1"/>
</dbReference>
<dbReference type="KEGG" id="mliy:RYJ27_11245"/>
<gene>
    <name evidence="2" type="ORF">RYJ27_11245</name>
</gene>
<organism evidence="2 3">
    <name type="scientific">Microbacterium limosum</name>
    <dbReference type="NCBI Taxonomy" id="3079935"/>
    <lineage>
        <taxon>Bacteria</taxon>
        <taxon>Bacillati</taxon>
        <taxon>Actinomycetota</taxon>
        <taxon>Actinomycetes</taxon>
        <taxon>Micrococcales</taxon>
        <taxon>Microbacteriaceae</taxon>
        <taxon>Microbacterium</taxon>
    </lineage>
</organism>
<dbReference type="Proteomes" id="UP001329313">
    <property type="component" value="Chromosome"/>
</dbReference>
<name>A0AAU0MFL9_9MICO</name>
<dbReference type="InterPro" id="IPR036117">
    <property type="entry name" value="DhaL_dom_sf"/>
</dbReference>
<accession>A0AAU0MFL9</accession>
<evidence type="ECO:0000313" key="2">
    <source>
        <dbReference type="EMBL" id="WOQ69261.1"/>
    </source>
</evidence>
<proteinExistence type="predicted"/>
<dbReference type="EMBL" id="CP137080">
    <property type="protein sequence ID" value="WOQ69261.1"/>
    <property type="molecule type" value="Genomic_DNA"/>
</dbReference>
<reference evidence="2 3" key="1">
    <citation type="submission" date="2023-10" db="EMBL/GenBank/DDBJ databases">
        <title>Y20.</title>
        <authorList>
            <person name="Zhang G."/>
            <person name="Ding Y."/>
        </authorList>
    </citation>
    <scope>NUCLEOTIDE SEQUENCE [LARGE SCALE GENOMIC DNA]</scope>
    <source>
        <strain evidence="2 3">Y20</strain>
    </source>
</reference>
<dbReference type="AlphaFoldDB" id="A0AAU0MFL9"/>